<evidence type="ECO:0008006" key="5">
    <source>
        <dbReference type="Google" id="ProtNLM"/>
    </source>
</evidence>
<dbReference type="EMBL" id="BAABHS010000015">
    <property type="protein sequence ID" value="GAA4972699.1"/>
    <property type="molecule type" value="Genomic_DNA"/>
</dbReference>
<dbReference type="PANTHER" id="PTHR39428">
    <property type="entry name" value="F420H(2)-DEPENDENT QUINONE REDUCTASE RV1261C"/>
    <property type="match status" value="1"/>
</dbReference>
<evidence type="ECO:0000256" key="1">
    <source>
        <dbReference type="ARBA" id="ARBA00008710"/>
    </source>
</evidence>
<proteinExistence type="inferred from homology"/>
<dbReference type="PANTHER" id="PTHR39428:SF3">
    <property type="entry name" value="DEAZAFLAVIN-DEPENDENT NITROREDUCTASE"/>
    <property type="match status" value="1"/>
</dbReference>
<dbReference type="NCBIfam" id="TIGR00026">
    <property type="entry name" value="hi_GC_TIGR00026"/>
    <property type="match status" value="1"/>
</dbReference>
<organism evidence="3 4">
    <name type="scientific">Yinghuangia aomiensis</name>
    <dbReference type="NCBI Taxonomy" id="676205"/>
    <lineage>
        <taxon>Bacteria</taxon>
        <taxon>Bacillati</taxon>
        <taxon>Actinomycetota</taxon>
        <taxon>Actinomycetes</taxon>
        <taxon>Kitasatosporales</taxon>
        <taxon>Streptomycetaceae</taxon>
        <taxon>Yinghuangia</taxon>
    </lineage>
</organism>
<dbReference type="Proteomes" id="UP001500466">
    <property type="component" value="Unassembled WGS sequence"/>
</dbReference>
<dbReference type="Gene3D" id="2.30.110.10">
    <property type="entry name" value="Electron Transport, Fmn-binding Protein, Chain A"/>
    <property type="match status" value="1"/>
</dbReference>
<dbReference type="Pfam" id="PF04075">
    <property type="entry name" value="F420H2_quin_red"/>
    <property type="match status" value="1"/>
</dbReference>
<sequence>MITLPGMSTDQRNEEFIEPSPDEIVAFTKEHVKGMEGSDENEWWDVAGMLHVLIQTVGRKTGNVHKVALPYWVDKDGHRIVVASFAGADKNPSWFVNLADKKANPQILVRVQRATYWSEAEVLDGDDYTETWAGLTADRAYYNDYQTRCTRRIPLVRLPETNLVATRD</sequence>
<dbReference type="InterPro" id="IPR012349">
    <property type="entry name" value="Split_barrel_FMN-bd"/>
</dbReference>
<gene>
    <name evidence="3" type="ORF">GCM10023205_43690</name>
</gene>
<evidence type="ECO:0000313" key="3">
    <source>
        <dbReference type="EMBL" id="GAA4972699.1"/>
    </source>
</evidence>
<evidence type="ECO:0000313" key="4">
    <source>
        <dbReference type="Proteomes" id="UP001500466"/>
    </source>
</evidence>
<reference evidence="4" key="1">
    <citation type="journal article" date="2019" name="Int. J. Syst. Evol. Microbiol.">
        <title>The Global Catalogue of Microorganisms (GCM) 10K type strain sequencing project: providing services to taxonomists for standard genome sequencing and annotation.</title>
        <authorList>
            <consortium name="The Broad Institute Genomics Platform"/>
            <consortium name="The Broad Institute Genome Sequencing Center for Infectious Disease"/>
            <person name="Wu L."/>
            <person name="Ma J."/>
        </authorList>
    </citation>
    <scope>NUCLEOTIDE SEQUENCE [LARGE SCALE GENOMIC DNA]</scope>
    <source>
        <strain evidence="4">JCM 17986</strain>
    </source>
</reference>
<comment type="caution">
    <text evidence="3">The sequence shown here is derived from an EMBL/GenBank/DDBJ whole genome shotgun (WGS) entry which is preliminary data.</text>
</comment>
<comment type="similarity">
    <text evidence="1">Belongs to the F420H(2)-dependent quinone reductase family.</text>
</comment>
<comment type="catalytic activity">
    <reaction evidence="2">
        <text>oxidized coenzyme F420-(gamma-L-Glu)(n) + a quinol + H(+) = reduced coenzyme F420-(gamma-L-Glu)(n) + a quinone</text>
        <dbReference type="Rhea" id="RHEA:39663"/>
        <dbReference type="Rhea" id="RHEA-COMP:12939"/>
        <dbReference type="Rhea" id="RHEA-COMP:14378"/>
        <dbReference type="ChEBI" id="CHEBI:15378"/>
        <dbReference type="ChEBI" id="CHEBI:24646"/>
        <dbReference type="ChEBI" id="CHEBI:132124"/>
        <dbReference type="ChEBI" id="CHEBI:133980"/>
        <dbReference type="ChEBI" id="CHEBI:139511"/>
    </reaction>
</comment>
<name>A0ABP9HKI7_9ACTN</name>
<protein>
    <recommendedName>
        <fullName evidence="5">Deazaflavin-dependent oxidoreductase, nitroreductase family</fullName>
    </recommendedName>
</protein>
<dbReference type="InterPro" id="IPR004378">
    <property type="entry name" value="F420H2_quin_Rdtase"/>
</dbReference>
<keyword evidence="4" id="KW-1185">Reference proteome</keyword>
<accession>A0ABP9HKI7</accession>
<evidence type="ECO:0000256" key="2">
    <source>
        <dbReference type="ARBA" id="ARBA00049106"/>
    </source>
</evidence>